<dbReference type="Pfam" id="PF01476">
    <property type="entry name" value="LysM"/>
    <property type="match status" value="1"/>
</dbReference>
<dbReference type="EMBL" id="JBEGDG010000009">
    <property type="protein sequence ID" value="MEQ6355586.1"/>
    <property type="molecule type" value="Genomic_DNA"/>
</dbReference>
<dbReference type="Gene3D" id="2.20.230.10">
    <property type="entry name" value="Resuscitation-promoting factor rpfb"/>
    <property type="match status" value="1"/>
</dbReference>
<dbReference type="Gene3D" id="2.70.70.10">
    <property type="entry name" value="Glucose Permease (Domain IIA)"/>
    <property type="match status" value="1"/>
</dbReference>
<dbReference type="InterPro" id="IPR050570">
    <property type="entry name" value="Cell_wall_metabolism_enzyme"/>
</dbReference>
<dbReference type="CDD" id="cd12797">
    <property type="entry name" value="M23_peptidase"/>
    <property type="match status" value="1"/>
</dbReference>
<dbReference type="PROSITE" id="PS51109">
    <property type="entry name" value="G5"/>
    <property type="match status" value="1"/>
</dbReference>
<dbReference type="PROSITE" id="PS51782">
    <property type="entry name" value="LYSM"/>
    <property type="match status" value="1"/>
</dbReference>
<keyword evidence="1" id="KW-0732">Signal</keyword>
<reference evidence="4 5" key="1">
    <citation type="submission" date="2024-06" db="EMBL/GenBank/DDBJ databases">
        <title>Lysinibacillus zambalefons sp. nov., a Novel Firmicute Isolated from the Poon Bato Zambales Hyperalkaline Spring.</title>
        <authorList>
            <person name="Aja J.A."/>
            <person name="Lazaro J.E.H."/>
            <person name="Llorin L.D."/>
            <person name="Lim K.R."/>
            <person name="Teodosio J."/>
            <person name="Dalisay D.S."/>
        </authorList>
    </citation>
    <scope>NUCLEOTIDE SEQUENCE [LARGE SCALE GENOMIC DNA]</scope>
    <source>
        <strain evidence="4 5">M3</strain>
    </source>
</reference>
<dbReference type="InterPro" id="IPR011098">
    <property type="entry name" value="G5_dom"/>
</dbReference>
<dbReference type="Gene3D" id="3.10.350.10">
    <property type="entry name" value="LysM domain"/>
    <property type="match status" value="1"/>
</dbReference>
<name>A0ABV1MSU5_9BACI</name>
<feature type="domain" description="G5" evidence="2">
    <location>
        <begin position="271"/>
        <end position="351"/>
    </location>
</feature>
<dbReference type="PANTHER" id="PTHR21666:SF270">
    <property type="entry name" value="MUREIN HYDROLASE ACTIVATOR ENVC"/>
    <property type="match status" value="1"/>
</dbReference>
<evidence type="ECO:0000313" key="5">
    <source>
        <dbReference type="Proteomes" id="UP001478862"/>
    </source>
</evidence>
<protein>
    <submittedName>
        <fullName evidence="4">M23 family metallopeptidase</fullName>
        <ecNumber evidence="4">3.4.24.-</ecNumber>
    </submittedName>
</protein>
<comment type="caution">
    <text evidence="4">The sequence shown here is derived from an EMBL/GenBank/DDBJ whole genome shotgun (WGS) entry which is preliminary data.</text>
</comment>
<sequence>MSSSWSRKEKNFSSIKKISIITVLMTSLTFDVGFAKENHNEDLNKIYHVYVGNKYIGAVSNEKAVEEIIASKEKGASQQYKEVSIDASSSVKIIPEKVFSNQTKDVEILEKLEQSLVVQAPSFTLSVDGEPVVSLKDAKDYEDTIRMLKLQYVSQQELNSLYVNQQSTNIPPLQTGEARLVDVSFKQEVSGAIQKVAPNAIVTPTEAVKYLMTGSLEQETYKVQSGDVLGSVAQKHGLTTTELVALNPGITVDTVLQIGQALNVTVAKPFVTLEVKQEKKVTDIIPFKKIVEEDPTMYKGEKVIKQQGVNGSKETSYLLTSENGTRISKVALKENIIQQPVDEIEVVGTKVISSRGTGEFTWPTVGGYISSKMGQRWGELHRGIDIARPNNYNILASDNGVVVAAGVSGSYGNRIVIDHHNGYTTLYGHLSSIEVKVGQVVEKGSVIGIMGSTGNSTGTHLHFEVEKNGSLENPLTYVGR</sequence>
<evidence type="ECO:0000259" key="2">
    <source>
        <dbReference type="PROSITE" id="PS51109"/>
    </source>
</evidence>
<dbReference type="Proteomes" id="UP001478862">
    <property type="component" value="Unassembled WGS sequence"/>
</dbReference>
<proteinExistence type="predicted"/>
<dbReference type="SUPFAM" id="SSF54106">
    <property type="entry name" value="LysM domain"/>
    <property type="match status" value="1"/>
</dbReference>
<accession>A0ABV1MSU5</accession>
<keyword evidence="5" id="KW-1185">Reference proteome</keyword>
<evidence type="ECO:0000256" key="1">
    <source>
        <dbReference type="ARBA" id="ARBA00022729"/>
    </source>
</evidence>
<dbReference type="InterPro" id="IPR036779">
    <property type="entry name" value="LysM_dom_sf"/>
</dbReference>
<dbReference type="Pfam" id="PF01551">
    <property type="entry name" value="Peptidase_M23"/>
    <property type="match status" value="1"/>
</dbReference>
<dbReference type="InterPro" id="IPR018392">
    <property type="entry name" value="LysM"/>
</dbReference>
<dbReference type="InterPro" id="IPR011055">
    <property type="entry name" value="Dup_hybrid_motif"/>
</dbReference>
<gene>
    <name evidence="4" type="ORF">ABNX05_13235</name>
</gene>
<dbReference type="RefSeq" id="WP_349660177.1">
    <property type="nucleotide sequence ID" value="NZ_JBEGDG010000009.1"/>
</dbReference>
<dbReference type="SUPFAM" id="SSF51261">
    <property type="entry name" value="Duplicated hybrid motif"/>
    <property type="match status" value="1"/>
</dbReference>
<dbReference type="PANTHER" id="PTHR21666">
    <property type="entry name" value="PEPTIDASE-RELATED"/>
    <property type="match status" value="1"/>
</dbReference>
<dbReference type="SMART" id="SM00257">
    <property type="entry name" value="LysM"/>
    <property type="match status" value="1"/>
</dbReference>
<evidence type="ECO:0000313" key="4">
    <source>
        <dbReference type="EMBL" id="MEQ6355586.1"/>
    </source>
</evidence>
<dbReference type="CDD" id="cd00118">
    <property type="entry name" value="LysM"/>
    <property type="match status" value="1"/>
</dbReference>
<feature type="domain" description="LysM" evidence="3">
    <location>
        <begin position="219"/>
        <end position="264"/>
    </location>
</feature>
<dbReference type="SMART" id="SM01208">
    <property type="entry name" value="G5"/>
    <property type="match status" value="1"/>
</dbReference>
<dbReference type="Pfam" id="PF07501">
    <property type="entry name" value="G5"/>
    <property type="match status" value="1"/>
</dbReference>
<keyword evidence="4" id="KW-0378">Hydrolase</keyword>
<dbReference type="GO" id="GO:0016787">
    <property type="term" value="F:hydrolase activity"/>
    <property type="evidence" value="ECO:0007669"/>
    <property type="project" value="UniProtKB-KW"/>
</dbReference>
<dbReference type="InterPro" id="IPR016047">
    <property type="entry name" value="M23ase_b-sheet_dom"/>
</dbReference>
<dbReference type="EC" id="3.4.24.-" evidence="4"/>
<evidence type="ECO:0000259" key="3">
    <source>
        <dbReference type="PROSITE" id="PS51782"/>
    </source>
</evidence>
<organism evidence="4 5">
    <name type="scientific">Lysinibacillus zambalensis</name>
    <dbReference type="NCBI Taxonomy" id="3160866"/>
    <lineage>
        <taxon>Bacteria</taxon>
        <taxon>Bacillati</taxon>
        <taxon>Bacillota</taxon>
        <taxon>Bacilli</taxon>
        <taxon>Bacillales</taxon>
        <taxon>Bacillaceae</taxon>
        <taxon>Lysinibacillus</taxon>
    </lineage>
</organism>